<gene>
    <name evidence="6" type="ORF">C9374_004706</name>
</gene>
<dbReference type="GO" id="GO:0005634">
    <property type="term" value="C:nucleus"/>
    <property type="evidence" value="ECO:0007669"/>
    <property type="project" value="TreeGrafter"/>
</dbReference>
<accession>A0AA88GLW3</accession>
<feature type="compositionally biased region" description="Basic and acidic residues" evidence="5">
    <location>
        <begin position="1"/>
        <end position="35"/>
    </location>
</feature>
<keyword evidence="7" id="KW-1185">Reference proteome</keyword>
<reference evidence="6 7" key="1">
    <citation type="journal article" date="2018" name="BMC Genomics">
        <title>The genome of Naegleria lovaniensis, the basis for a comparative approach to unravel pathogenicity factors of the human pathogenic amoeba N. fowleri.</title>
        <authorList>
            <person name="Liechti N."/>
            <person name="Schurch N."/>
            <person name="Bruggmann R."/>
            <person name="Wittwer M."/>
        </authorList>
    </citation>
    <scope>NUCLEOTIDE SEQUENCE [LARGE SCALE GENOMIC DNA]</scope>
    <source>
        <strain evidence="6 7">ATCC 30569</strain>
    </source>
</reference>
<dbReference type="SMART" id="SM00175">
    <property type="entry name" value="RAB"/>
    <property type="match status" value="1"/>
</dbReference>
<dbReference type="PROSITE" id="PS51419">
    <property type="entry name" value="RAB"/>
    <property type="match status" value="1"/>
</dbReference>
<dbReference type="Gene3D" id="3.40.50.300">
    <property type="entry name" value="P-loop containing nucleotide triphosphate hydrolases"/>
    <property type="match status" value="1"/>
</dbReference>
<dbReference type="GO" id="GO:0006606">
    <property type="term" value="P:protein import into nucleus"/>
    <property type="evidence" value="ECO:0007669"/>
    <property type="project" value="TreeGrafter"/>
</dbReference>
<dbReference type="SUPFAM" id="SSF52540">
    <property type="entry name" value="P-loop containing nucleoside triphosphate hydrolases"/>
    <property type="match status" value="1"/>
</dbReference>
<dbReference type="InterPro" id="IPR001806">
    <property type="entry name" value="Small_GTPase"/>
</dbReference>
<dbReference type="RefSeq" id="XP_044549048.1">
    <property type="nucleotide sequence ID" value="XM_044694375.1"/>
</dbReference>
<dbReference type="GO" id="GO:0005525">
    <property type="term" value="F:GTP binding"/>
    <property type="evidence" value="ECO:0007669"/>
    <property type="project" value="UniProtKB-KW"/>
</dbReference>
<dbReference type="InterPro" id="IPR027417">
    <property type="entry name" value="P-loop_NTPase"/>
</dbReference>
<protein>
    <submittedName>
        <fullName evidence="6">Uncharacterized protein</fullName>
    </submittedName>
</protein>
<dbReference type="PANTHER" id="PTHR24071:SF0">
    <property type="entry name" value="GTP-BINDING NUCLEAR PROTEIN RAN"/>
    <property type="match status" value="1"/>
</dbReference>
<dbReference type="PANTHER" id="PTHR24071">
    <property type="entry name" value="RAN GTPASE"/>
    <property type="match status" value="1"/>
</dbReference>
<keyword evidence="3" id="KW-0653">Protein transport</keyword>
<dbReference type="GeneID" id="68097161"/>
<sequence>MKRMSSEREDSHLSDSSEKPFEGAKTTTEHHHTDSEMTSNKKTKMNDHSSSFFQSELEKNLVKIQLVDLGHEVVSSELFTKFKNHMRDPVIARFKLLLLGSRLVGKTTFINCFNIDPNSVQQLPEINTTIYPITFATPKGKICFQVWDYQNDNRHFDDDGESIPKEFYQNAHCAILMFDTTLRMSYKVIPQYYRKVQAFSNQQQTIPIVLCGNKVDFIDRKVKRRHIWFHRKKNIAYYDVSAKGNYCIQNPFLSLARQLLKDRDFTFDSSAFISCTNLKPPNVIIDSTRIEIMEKDHMYYDGFPLPDDDDEL</sequence>
<evidence type="ECO:0000313" key="6">
    <source>
        <dbReference type="EMBL" id="KAG2383369.1"/>
    </source>
</evidence>
<dbReference type="Proteomes" id="UP000816034">
    <property type="component" value="Unassembled WGS sequence"/>
</dbReference>
<evidence type="ECO:0000256" key="5">
    <source>
        <dbReference type="SAM" id="MobiDB-lite"/>
    </source>
</evidence>
<dbReference type="GO" id="GO:0000054">
    <property type="term" value="P:ribosomal subunit export from nucleus"/>
    <property type="evidence" value="ECO:0007669"/>
    <property type="project" value="TreeGrafter"/>
</dbReference>
<name>A0AA88GLW3_NAELO</name>
<dbReference type="GO" id="GO:0003924">
    <property type="term" value="F:GTPase activity"/>
    <property type="evidence" value="ECO:0007669"/>
    <property type="project" value="InterPro"/>
</dbReference>
<dbReference type="PRINTS" id="PR00449">
    <property type="entry name" value="RASTRNSFRMNG"/>
</dbReference>
<evidence type="ECO:0000256" key="4">
    <source>
        <dbReference type="ARBA" id="ARBA00023134"/>
    </source>
</evidence>
<dbReference type="InterPro" id="IPR002041">
    <property type="entry name" value="Ran_GTPase"/>
</dbReference>
<keyword evidence="2" id="KW-0547">Nucleotide-binding</keyword>
<evidence type="ECO:0000256" key="3">
    <source>
        <dbReference type="ARBA" id="ARBA00022927"/>
    </source>
</evidence>
<keyword evidence="1" id="KW-0813">Transport</keyword>
<dbReference type="Pfam" id="PF00071">
    <property type="entry name" value="Ras"/>
    <property type="match status" value="1"/>
</dbReference>
<evidence type="ECO:0000256" key="1">
    <source>
        <dbReference type="ARBA" id="ARBA00022448"/>
    </source>
</evidence>
<proteinExistence type="predicted"/>
<keyword evidence="4" id="KW-0342">GTP-binding</keyword>
<dbReference type="EMBL" id="PYSW02000021">
    <property type="protein sequence ID" value="KAG2383369.1"/>
    <property type="molecule type" value="Genomic_DNA"/>
</dbReference>
<dbReference type="SMART" id="SM00173">
    <property type="entry name" value="RAS"/>
    <property type="match status" value="1"/>
</dbReference>
<dbReference type="GO" id="GO:0005737">
    <property type="term" value="C:cytoplasm"/>
    <property type="evidence" value="ECO:0007669"/>
    <property type="project" value="TreeGrafter"/>
</dbReference>
<feature type="region of interest" description="Disordered" evidence="5">
    <location>
        <begin position="1"/>
        <end position="49"/>
    </location>
</feature>
<comment type="caution">
    <text evidence="6">The sequence shown here is derived from an EMBL/GenBank/DDBJ whole genome shotgun (WGS) entry which is preliminary data.</text>
</comment>
<dbReference type="SMART" id="SM00176">
    <property type="entry name" value="RAN"/>
    <property type="match status" value="1"/>
</dbReference>
<organism evidence="6 7">
    <name type="scientific">Naegleria lovaniensis</name>
    <name type="common">Amoeba</name>
    <dbReference type="NCBI Taxonomy" id="51637"/>
    <lineage>
        <taxon>Eukaryota</taxon>
        <taxon>Discoba</taxon>
        <taxon>Heterolobosea</taxon>
        <taxon>Tetramitia</taxon>
        <taxon>Eutetramitia</taxon>
        <taxon>Vahlkampfiidae</taxon>
        <taxon>Naegleria</taxon>
    </lineage>
</organism>
<evidence type="ECO:0000256" key="2">
    <source>
        <dbReference type="ARBA" id="ARBA00022741"/>
    </source>
</evidence>
<dbReference type="PROSITE" id="PS51418">
    <property type="entry name" value="RAN"/>
    <property type="match status" value="1"/>
</dbReference>
<dbReference type="AlphaFoldDB" id="A0AA88GLW3"/>
<evidence type="ECO:0000313" key="7">
    <source>
        <dbReference type="Proteomes" id="UP000816034"/>
    </source>
</evidence>